<comment type="similarity">
    <text evidence="1">Belongs to the UPF0145 family.</text>
</comment>
<evidence type="ECO:0000256" key="1">
    <source>
        <dbReference type="ARBA" id="ARBA00010751"/>
    </source>
</evidence>
<evidence type="ECO:0000313" key="3">
    <source>
        <dbReference type="Proteomes" id="UP001165136"/>
    </source>
</evidence>
<evidence type="ECO:0000313" key="2">
    <source>
        <dbReference type="EMBL" id="GLY69937.1"/>
    </source>
</evidence>
<dbReference type="SUPFAM" id="SSF117782">
    <property type="entry name" value="YbjQ-like"/>
    <property type="match status" value="1"/>
</dbReference>
<reference evidence="2" key="1">
    <citation type="submission" date="2023-03" db="EMBL/GenBank/DDBJ databases">
        <title>Amycolatopsis taiwanensis NBRC 103393.</title>
        <authorList>
            <person name="Ichikawa N."/>
            <person name="Sato H."/>
            <person name="Tonouchi N."/>
        </authorList>
    </citation>
    <scope>NUCLEOTIDE SEQUENCE</scope>
    <source>
        <strain evidence="2">NBRC 103393</strain>
    </source>
</reference>
<organism evidence="2 3">
    <name type="scientific">Amycolatopsis taiwanensis</name>
    <dbReference type="NCBI Taxonomy" id="342230"/>
    <lineage>
        <taxon>Bacteria</taxon>
        <taxon>Bacillati</taxon>
        <taxon>Actinomycetota</taxon>
        <taxon>Actinomycetes</taxon>
        <taxon>Pseudonocardiales</taxon>
        <taxon>Pseudonocardiaceae</taxon>
        <taxon>Amycolatopsis</taxon>
    </lineage>
</organism>
<accession>A0A9W6VJZ2</accession>
<dbReference type="Gene3D" id="3.30.110.70">
    <property type="entry name" value="Hypothetical protein apc22750. Chain B"/>
    <property type="match status" value="1"/>
</dbReference>
<dbReference type="AlphaFoldDB" id="A0A9W6VJZ2"/>
<dbReference type="InterPro" id="IPR035439">
    <property type="entry name" value="UPF0145_dom_sf"/>
</dbReference>
<protein>
    <recommendedName>
        <fullName evidence="4">Heavy metal-binding domain-containing protein</fullName>
    </recommendedName>
</protein>
<dbReference type="EMBL" id="BSTI01000019">
    <property type="protein sequence ID" value="GLY69937.1"/>
    <property type="molecule type" value="Genomic_DNA"/>
</dbReference>
<comment type="caution">
    <text evidence="2">The sequence shown here is derived from an EMBL/GenBank/DDBJ whole genome shotgun (WGS) entry which is preliminary data.</text>
</comment>
<evidence type="ECO:0008006" key="4">
    <source>
        <dbReference type="Google" id="ProtNLM"/>
    </source>
</evidence>
<dbReference type="Pfam" id="PF01906">
    <property type="entry name" value="YbjQ_1"/>
    <property type="match status" value="1"/>
</dbReference>
<proteinExistence type="inferred from homology"/>
<dbReference type="Proteomes" id="UP001165136">
    <property type="component" value="Unassembled WGS sequence"/>
</dbReference>
<gene>
    <name evidence="2" type="ORF">Atai01_65560</name>
</gene>
<name>A0A9W6VJZ2_9PSEU</name>
<dbReference type="InterPro" id="IPR002765">
    <property type="entry name" value="UPF0145_YbjQ-like"/>
</dbReference>
<dbReference type="RefSeq" id="WP_285489302.1">
    <property type="nucleotide sequence ID" value="NZ_BSTI01000019.1"/>
</dbReference>
<keyword evidence="3" id="KW-1185">Reference proteome</keyword>
<sequence length="267" mass="28450">MAGWDGQGLPPAVAHRAARFDGSRSKTSLLTAPDTASLEAVGFDPVGDVMGCTVQRISRPLGVGVTLDYREYAAAQRRGYELAMQRLMAEAARIGADGVLGIDMTVERETQNIEEFVALGTAVRARSAHRPRRPFTTGLPGPDVAKLLLSGWVPVGFVFGVTIQTRYLDYGTRRDLAMLAGNYEIRACTELVAQARSAARKEFTARVSGASADGAVVSSMSVDAWAAQESWLVAQAEVFGTAIARFSPGTPTRGLTMMPLNAGRSTP</sequence>